<evidence type="ECO:0000256" key="2">
    <source>
        <dbReference type="SAM" id="SignalP"/>
    </source>
</evidence>
<dbReference type="InterPro" id="IPR036378">
    <property type="entry name" value="FAS1_dom_sf"/>
</dbReference>
<dbReference type="InterPro" id="IPR050904">
    <property type="entry name" value="Adhesion/Biosynth-related"/>
</dbReference>
<evidence type="ECO:0000313" key="4">
    <source>
        <dbReference type="EMBL" id="TPX56574.1"/>
    </source>
</evidence>
<dbReference type="STRING" id="109895.A0A507DXX9"/>
<dbReference type="SMART" id="SM00554">
    <property type="entry name" value="FAS1"/>
    <property type="match status" value="2"/>
</dbReference>
<evidence type="ECO:0000256" key="1">
    <source>
        <dbReference type="SAM" id="MobiDB-lite"/>
    </source>
</evidence>
<dbReference type="AlphaFoldDB" id="A0A507DXX9"/>
<dbReference type="Gene3D" id="2.30.180.10">
    <property type="entry name" value="FAS1 domain"/>
    <property type="match status" value="2"/>
</dbReference>
<dbReference type="PANTHER" id="PTHR10900:SF77">
    <property type="entry name" value="FI19380P1"/>
    <property type="match status" value="1"/>
</dbReference>
<sequence length="418" mass="45617">MAGSLILLNVFFLVLLSLLAPVPAAPAGLIPPPRPDSTSSSASPNGPQHPLQTLEDDIIICDLFYTGPTTKHPPHHGNRTATLYDNIAHDPAFTKLTQLVTARPAIVAALSTPNADVTLLAPVNDAFKHHTCPPGHDAPPDEIVTSVLLYHLAVGAIGKKDLRPGDLLDTGLELPTLGNRPQKIRVFGHKDHISLNIHSHIIAPDMHASNGILHGISRILIPPPDAFWVLAHIPLEFGIFAAAIRKTGFEPYIRDTPAITLFPPTNLAFKHLGWRRLKYLFSDQGIPDLREIVAFHICSALVYTPEMKHRKKMAVPTLLEGRELDIRVRKEKHAGHRHHPHHGKIIDINDGEARISIADGIAMNGVLHALDRVLDPCDTESDTTTNSDEIDSTPVLASDSTHETVLESIVAMIIDMDV</sequence>
<dbReference type="InterPro" id="IPR000782">
    <property type="entry name" value="FAS1_domain"/>
</dbReference>
<dbReference type="Pfam" id="PF02469">
    <property type="entry name" value="Fasciclin"/>
    <property type="match status" value="2"/>
</dbReference>
<keyword evidence="2" id="KW-0732">Signal</keyword>
<gene>
    <name evidence="4" type="ORF">PhCBS80983_g04456</name>
</gene>
<dbReference type="SUPFAM" id="SSF82153">
    <property type="entry name" value="FAS1 domain"/>
    <property type="match status" value="2"/>
</dbReference>
<dbReference type="EMBL" id="QEAQ01000070">
    <property type="protein sequence ID" value="TPX56574.1"/>
    <property type="molecule type" value="Genomic_DNA"/>
</dbReference>
<proteinExistence type="predicted"/>
<keyword evidence="5" id="KW-1185">Reference proteome</keyword>
<name>A0A507DXX9_9FUNG</name>
<accession>A0A507DXX9</accession>
<dbReference type="PROSITE" id="PS50213">
    <property type="entry name" value="FAS1"/>
    <property type="match status" value="2"/>
</dbReference>
<dbReference type="GO" id="GO:0005615">
    <property type="term" value="C:extracellular space"/>
    <property type="evidence" value="ECO:0007669"/>
    <property type="project" value="TreeGrafter"/>
</dbReference>
<evidence type="ECO:0000259" key="3">
    <source>
        <dbReference type="PROSITE" id="PS50213"/>
    </source>
</evidence>
<feature type="domain" description="FAS1" evidence="3">
    <location>
        <begin position="224"/>
        <end position="374"/>
    </location>
</feature>
<evidence type="ECO:0000313" key="5">
    <source>
        <dbReference type="Proteomes" id="UP000318582"/>
    </source>
</evidence>
<feature type="compositionally biased region" description="Polar residues" evidence="1">
    <location>
        <begin position="36"/>
        <end position="46"/>
    </location>
</feature>
<feature type="domain" description="FAS1" evidence="3">
    <location>
        <begin position="80"/>
        <end position="220"/>
    </location>
</feature>
<feature type="region of interest" description="Disordered" evidence="1">
    <location>
        <begin position="30"/>
        <end position="49"/>
    </location>
</feature>
<feature type="signal peptide" evidence="2">
    <location>
        <begin position="1"/>
        <end position="24"/>
    </location>
</feature>
<dbReference type="Proteomes" id="UP000318582">
    <property type="component" value="Unassembled WGS sequence"/>
</dbReference>
<dbReference type="PANTHER" id="PTHR10900">
    <property type="entry name" value="PERIOSTIN-RELATED"/>
    <property type="match status" value="1"/>
</dbReference>
<protein>
    <recommendedName>
        <fullName evidence="3">FAS1 domain-containing protein</fullName>
    </recommendedName>
</protein>
<organism evidence="4 5">
    <name type="scientific">Powellomyces hirtus</name>
    <dbReference type="NCBI Taxonomy" id="109895"/>
    <lineage>
        <taxon>Eukaryota</taxon>
        <taxon>Fungi</taxon>
        <taxon>Fungi incertae sedis</taxon>
        <taxon>Chytridiomycota</taxon>
        <taxon>Chytridiomycota incertae sedis</taxon>
        <taxon>Chytridiomycetes</taxon>
        <taxon>Spizellomycetales</taxon>
        <taxon>Powellomycetaceae</taxon>
        <taxon>Powellomyces</taxon>
    </lineage>
</organism>
<reference evidence="4 5" key="1">
    <citation type="journal article" date="2019" name="Sci. Rep.">
        <title>Comparative genomics of chytrid fungi reveal insights into the obligate biotrophic and pathogenic lifestyle of Synchytrium endobioticum.</title>
        <authorList>
            <person name="van de Vossenberg B.T.L.H."/>
            <person name="Warris S."/>
            <person name="Nguyen H.D.T."/>
            <person name="van Gent-Pelzer M.P.E."/>
            <person name="Joly D.L."/>
            <person name="van de Geest H.C."/>
            <person name="Bonants P.J.M."/>
            <person name="Smith D.S."/>
            <person name="Levesque C.A."/>
            <person name="van der Lee T.A.J."/>
        </authorList>
    </citation>
    <scope>NUCLEOTIDE SEQUENCE [LARGE SCALE GENOMIC DNA]</scope>
    <source>
        <strain evidence="4 5">CBS 809.83</strain>
    </source>
</reference>
<feature type="chain" id="PRO_5021458425" description="FAS1 domain-containing protein" evidence="2">
    <location>
        <begin position="25"/>
        <end position="418"/>
    </location>
</feature>
<comment type="caution">
    <text evidence="4">The sequence shown here is derived from an EMBL/GenBank/DDBJ whole genome shotgun (WGS) entry which is preliminary data.</text>
</comment>